<dbReference type="SUPFAM" id="SSF50978">
    <property type="entry name" value="WD40 repeat-like"/>
    <property type="match status" value="1"/>
</dbReference>
<keyword evidence="2" id="KW-1185">Reference proteome</keyword>
<reference evidence="2" key="1">
    <citation type="journal article" date="2014" name="Science">
        <title>The coffee genome provides insight into the convergent evolution of caffeine biosynthesis.</title>
        <authorList>
            <person name="Denoeud F."/>
            <person name="Carretero-Paulet L."/>
            <person name="Dereeper A."/>
            <person name="Droc G."/>
            <person name="Guyot R."/>
            <person name="Pietrella M."/>
            <person name="Zheng C."/>
            <person name="Alberti A."/>
            <person name="Anthony F."/>
            <person name="Aprea G."/>
            <person name="Aury J.M."/>
            <person name="Bento P."/>
            <person name="Bernard M."/>
            <person name="Bocs S."/>
            <person name="Campa C."/>
            <person name="Cenci A."/>
            <person name="Combes M.C."/>
            <person name="Crouzillat D."/>
            <person name="Da Silva C."/>
            <person name="Daddiego L."/>
            <person name="De Bellis F."/>
            <person name="Dussert S."/>
            <person name="Garsmeur O."/>
            <person name="Gayraud T."/>
            <person name="Guignon V."/>
            <person name="Jahn K."/>
            <person name="Jamilloux V."/>
            <person name="Joet T."/>
            <person name="Labadie K."/>
            <person name="Lan T."/>
            <person name="Leclercq J."/>
            <person name="Lepelley M."/>
            <person name="Leroy T."/>
            <person name="Li L.T."/>
            <person name="Librado P."/>
            <person name="Lopez L."/>
            <person name="Munoz A."/>
            <person name="Noel B."/>
            <person name="Pallavicini A."/>
            <person name="Perrotta G."/>
            <person name="Poncet V."/>
            <person name="Pot D."/>
            <person name="Priyono X."/>
            <person name="Rigoreau M."/>
            <person name="Rouard M."/>
            <person name="Rozas J."/>
            <person name="Tranchant-Dubreuil C."/>
            <person name="VanBuren R."/>
            <person name="Zhang Q."/>
            <person name="Andrade A.C."/>
            <person name="Argout X."/>
            <person name="Bertrand B."/>
            <person name="de Kochko A."/>
            <person name="Graziosi G."/>
            <person name="Henry R.J."/>
            <person name="Jayarama X."/>
            <person name="Ming R."/>
            <person name="Nagai C."/>
            <person name="Rounsley S."/>
            <person name="Sankoff D."/>
            <person name="Giuliano G."/>
            <person name="Albert V.A."/>
            <person name="Wincker P."/>
            <person name="Lashermes P."/>
        </authorList>
    </citation>
    <scope>NUCLEOTIDE SEQUENCE [LARGE SCALE GENOMIC DNA]</scope>
    <source>
        <strain evidence="2">cv. DH200-94</strain>
    </source>
</reference>
<evidence type="ECO:0000313" key="1">
    <source>
        <dbReference type="EMBL" id="CDP19057.1"/>
    </source>
</evidence>
<dbReference type="EMBL" id="HG739423">
    <property type="protein sequence ID" value="CDP19057.1"/>
    <property type="molecule type" value="Genomic_DNA"/>
</dbReference>
<dbReference type="InterPro" id="IPR027728">
    <property type="entry name" value="Topless_fam"/>
</dbReference>
<dbReference type="STRING" id="49390.A0A068VEN6"/>
<dbReference type="InterPro" id="IPR036322">
    <property type="entry name" value="WD40_repeat_dom_sf"/>
</dbReference>
<protein>
    <submittedName>
        <fullName evidence="1">DH200=94 genomic scaffold, scaffold_339</fullName>
    </submittedName>
</protein>
<dbReference type="PANTHER" id="PTHR44083:SF48">
    <property type="entry name" value="TOPLESS-RELATED PROTEIN 4"/>
    <property type="match status" value="1"/>
</dbReference>
<organism evidence="1 2">
    <name type="scientific">Coffea canephora</name>
    <name type="common">Robusta coffee</name>
    <dbReference type="NCBI Taxonomy" id="49390"/>
    <lineage>
        <taxon>Eukaryota</taxon>
        <taxon>Viridiplantae</taxon>
        <taxon>Streptophyta</taxon>
        <taxon>Embryophyta</taxon>
        <taxon>Tracheophyta</taxon>
        <taxon>Spermatophyta</taxon>
        <taxon>Magnoliopsida</taxon>
        <taxon>eudicotyledons</taxon>
        <taxon>Gunneridae</taxon>
        <taxon>Pentapetalae</taxon>
        <taxon>asterids</taxon>
        <taxon>lamiids</taxon>
        <taxon>Gentianales</taxon>
        <taxon>Rubiaceae</taxon>
        <taxon>Ixoroideae</taxon>
        <taxon>Gardenieae complex</taxon>
        <taxon>Bertiereae - Coffeeae clade</taxon>
        <taxon>Coffeeae</taxon>
        <taxon>Coffea</taxon>
    </lineage>
</organism>
<dbReference type="Gramene" id="CDP19057">
    <property type="protein sequence ID" value="CDP19057"/>
    <property type="gene ID" value="GSCOC_T00008316001"/>
</dbReference>
<dbReference type="GO" id="GO:0006355">
    <property type="term" value="P:regulation of DNA-templated transcription"/>
    <property type="evidence" value="ECO:0007669"/>
    <property type="project" value="InterPro"/>
</dbReference>
<gene>
    <name evidence="1" type="ORF">GSCOC_T00008316001</name>
</gene>
<dbReference type="PANTHER" id="PTHR44083">
    <property type="entry name" value="TOPLESS-RELATED PROTEIN 1-RELATED"/>
    <property type="match status" value="1"/>
</dbReference>
<dbReference type="AlphaFoldDB" id="A0A068VEN6"/>
<name>A0A068VEN6_COFCA</name>
<dbReference type="Proteomes" id="UP000295252">
    <property type="component" value="Unassembled WGS sequence"/>
</dbReference>
<dbReference type="PhylomeDB" id="A0A068VEN6"/>
<dbReference type="InParanoid" id="A0A068VEN6"/>
<sequence length="132" mass="14423">MPHLPTCVCGMKTPVGENSGKILHSGLWQGVPRESRGTITDATFPCDGIYIFASLEDGSIFILTSVELEPWCQINPTAYLPSNPSTRLHPLAIDAHPSESNQFVVGLTDGGVCIVEPPHVLVLWMWHAAFKR</sequence>
<dbReference type="OMA" id="VELEPWC"/>
<evidence type="ECO:0000313" key="2">
    <source>
        <dbReference type="Proteomes" id="UP000295252"/>
    </source>
</evidence>
<proteinExistence type="predicted"/>
<accession>A0A068VEN6</accession>